<keyword evidence="6" id="KW-1185">Reference proteome</keyword>
<dbReference type="InterPro" id="IPR013633">
    <property type="entry name" value="NRDE-2"/>
</dbReference>
<dbReference type="Proteomes" id="UP001151532">
    <property type="component" value="Chromosome 15Z"/>
</dbReference>
<comment type="caution">
    <text evidence="5">The sequence shown here is derived from an EMBL/GenBank/DDBJ whole genome shotgun (WGS) entry which is preliminary data.</text>
</comment>
<dbReference type="PANTHER" id="PTHR13471:SF0">
    <property type="entry name" value="NUCLEAR EXOSOME REGULATOR NRDE2"/>
    <property type="match status" value="1"/>
</dbReference>
<reference evidence="5" key="1">
    <citation type="submission" date="2022-11" db="EMBL/GenBank/DDBJ databases">
        <authorList>
            <person name="Hyden B.L."/>
            <person name="Feng K."/>
            <person name="Yates T."/>
            <person name="Jawdy S."/>
            <person name="Smart L.B."/>
            <person name="Muchero W."/>
        </authorList>
    </citation>
    <scope>NUCLEOTIDE SEQUENCE</scope>
    <source>
        <tissue evidence="5">Shoot tip</tissue>
    </source>
</reference>
<proteinExistence type="inferred from homology"/>
<evidence type="ECO:0000313" key="6">
    <source>
        <dbReference type="Proteomes" id="UP001151532"/>
    </source>
</evidence>
<dbReference type="GO" id="GO:1902369">
    <property type="term" value="P:negative regulation of RNA catabolic process"/>
    <property type="evidence" value="ECO:0007669"/>
    <property type="project" value="TreeGrafter"/>
</dbReference>
<evidence type="ECO:0000313" key="5">
    <source>
        <dbReference type="EMBL" id="KAJ6760115.1"/>
    </source>
</evidence>
<dbReference type="GO" id="GO:0031048">
    <property type="term" value="P:regulatory ncRNA-mediated heterochromatin formation"/>
    <property type="evidence" value="ECO:0007669"/>
    <property type="project" value="TreeGrafter"/>
</dbReference>
<feature type="compositionally biased region" description="Basic and acidic residues" evidence="4">
    <location>
        <begin position="80"/>
        <end position="89"/>
    </location>
</feature>
<reference evidence="5" key="2">
    <citation type="journal article" date="2023" name="Int. J. Mol. Sci.">
        <title>De Novo Assembly and Annotation of 11 Diverse Shrub Willow (Salix) Genomes Reveals Novel Gene Organization in Sex-Linked Regions.</title>
        <authorList>
            <person name="Hyden B."/>
            <person name="Feng K."/>
            <person name="Yates T.B."/>
            <person name="Jawdy S."/>
            <person name="Cereghino C."/>
            <person name="Smart L.B."/>
            <person name="Muchero W."/>
        </authorList>
    </citation>
    <scope>NUCLEOTIDE SEQUENCE</scope>
    <source>
        <tissue evidence="5">Shoot tip</tissue>
    </source>
</reference>
<comment type="similarity">
    <text evidence="2">Belongs to the NRDE2 family.</text>
</comment>
<evidence type="ECO:0000256" key="4">
    <source>
        <dbReference type="SAM" id="MobiDB-lite"/>
    </source>
</evidence>
<dbReference type="OrthoDB" id="297219at2759"/>
<comment type="subcellular location">
    <subcellularLocation>
        <location evidence="1">Nucleus</location>
    </subcellularLocation>
</comment>
<dbReference type="PANTHER" id="PTHR13471">
    <property type="entry name" value="TETRATRICOPEPTIDE-LIKE HELICAL"/>
    <property type="match status" value="1"/>
</dbReference>
<protein>
    <submittedName>
        <fullName evidence="5">TETRATRICOPEPTIDE-LIKE HELICAL</fullName>
    </submittedName>
</protein>
<keyword evidence="3" id="KW-0539">Nucleus</keyword>
<organism evidence="5 6">
    <name type="scientific">Salix purpurea</name>
    <name type="common">Purple osier willow</name>
    <dbReference type="NCBI Taxonomy" id="77065"/>
    <lineage>
        <taxon>Eukaryota</taxon>
        <taxon>Viridiplantae</taxon>
        <taxon>Streptophyta</taxon>
        <taxon>Embryophyta</taxon>
        <taxon>Tracheophyta</taxon>
        <taxon>Spermatophyta</taxon>
        <taxon>Magnoliopsida</taxon>
        <taxon>eudicotyledons</taxon>
        <taxon>Gunneridae</taxon>
        <taxon>Pentapetalae</taxon>
        <taxon>rosids</taxon>
        <taxon>fabids</taxon>
        <taxon>Malpighiales</taxon>
        <taxon>Salicaceae</taxon>
        <taxon>Saliceae</taxon>
        <taxon>Salix</taxon>
    </lineage>
</organism>
<evidence type="ECO:0000256" key="2">
    <source>
        <dbReference type="ARBA" id="ARBA00009265"/>
    </source>
</evidence>
<feature type="region of interest" description="Disordered" evidence="4">
    <location>
        <begin position="62"/>
        <end position="89"/>
    </location>
</feature>
<feature type="region of interest" description="Disordered" evidence="4">
    <location>
        <begin position="1"/>
        <end position="20"/>
    </location>
</feature>
<feature type="compositionally biased region" description="Basic residues" evidence="4">
    <location>
        <begin position="63"/>
        <end position="79"/>
    </location>
</feature>
<evidence type="ECO:0000256" key="3">
    <source>
        <dbReference type="ARBA" id="ARBA00023242"/>
    </source>
</evidence>
<evidence type="ECO:0000256" key="1">
    <source>
        <dbReference type="ARBA" id="ARBA00004123"/>
    </source>
</evidence>
<sequence length="187" mass="22017">MTPFHLSSHRTTQIQTSKKIKKTAFPIKEKTGLTNYYKNQKKKRKEKLNILVLIRIIRIPGRERKKTKKRRHSKNKKRDRSRDEDARDFGSRKSNVRVWAGSDTNTTKDYYFDTHGDRDNLVYGTPYRMDVPRYKPYNSKKLNFQGLYLLNKRGRGFDRDGDIDALDTQLKSGGRYWSSKVCCSGTT</sequence>
<dbReference type="AlphaFoldDB" id="A0A9Q0W3Q7"/>
<dbReference type="EMBL" id="JAPFFK010000006">
    <property type="protein sequence ID" value="KAJ6760115.1"/>
    <property type="molecule type" value="Genomic_DNA"/>
</dbReference>
<name>A0A9Q0W3Q7_SALPP</name>
<accession>A0A9Q0W3Q7</accession>
<dbReference type="GO" id="GO:0071013">
    <property type="term" value="C:catalytic step 2 spliceosome"/>
    <property type="evidence" value="ECO:0007669"/>
    <property type="project" value="TreeGrafter"/>
</dbReference>
<gene>
    <name evidence="5" type="ORF">OIU79_025061</name>
</gene>